<protein>
    <recommendedName>
        <fullName evidence="4">DUF1795 domain-containing protein</fullName>
    </recommendedName>
</protein>
<name>A0A936Z2Q9_9BURK</name>
<reference evidence="2 3" key="1">
    <citation type="journal article" date="2017" name="Int. J. Syst. Evol. Microbiol.">
        <title>Ramlibacter monticola sp. nov., isolated from forest soil.</title>
        <authorList>
            <person name="Chaudhary D.K."/>
            <person name="Kim J."/>
        </authorList>
    </citation>
    <scope>NUCLEOTIDE SEQUENCE [LARGE SCALE GENOMIC DNA]</scope>
    <source>
        <strain evidence="2 3">KACC 19175</strain>
    </source>
</reference>
<keyword evidence="3" id="KW-1185">Reference proteome</keyword>
<dbReference type="AlphaFoldDB" id="A0A936Z2Q9"/>
<evidence type="ECO:0008006" key="4">
    <source>
        <dbReference type="Google" id="ProtNLM"/>
    </source>
</evidence>
<comment type="caution">
    <text evidence="2">The sequence shown here is derived from an EMBL/GenBank/DDBJ whole genome shotgun (WGS) entry which is preliminary data.</text>
</comment>
<sequence length="183" mass="20301">MPRVRLALFALACAALAPARADDFEAFSTRGLPRSAGIDVRVSRPAHWKKVPLEDDMALAEFRGAEGRLTGILQIGRGRQRRDMESLCRPERARTMLQNLSAQVRDARVVEAFARPREGRPAFEISYERNEPPDFLRVRSVIVCLKDSQLLVSCGASGAVKSALAEIEPVCRRVLESLSVSEQ</sequence>
<organism evidence="2 3">
    <name type="scientific">Ramlibacter monticola</name>
    <dbReference type="NCBI Taxonomy" id="1926872"/>
    <lineage>
        <taxon>Bacteria</taxon>
        <taxon>Pseudomonadati</taxon>
        <taxon>Pseudomonadota</taxon>
        <taxon>Betaproteobacteria</taxon>
        <taxon>Burkholderiales</taxon>
        <taxon>Comamonadaceae</taxon>
        <taxon>Ramlibacter</taxon>
    </lineage>
</organism>
<gene>
    <name evidence="2" type="ORF">JJ685_16815</name>
</gene>
<accession>A0A936Z2Q9</accession>
<evidence type="ECO:0000313" key="2">
    <source>
        <dbReference type="EMBL" id="MBL0392801.1"/>
    </source>
</evidence>
<dbReference type="RefSeq" id="WP_201675479.1">
    <property type="nucleotide sequence ID" value="NZ_JAEQNE010000004.1"/>
</dbReference>
<feature type="chain" id="PRO_5036991146" description="DUF1795 domain-containing protein" evidence="1">
    <location>
        <begin position="22"/>
        <end position="183"/>
    </location>
</feature>
<evidence type="ECO:0000256" key="1">
    <source>
        <dbReference type="SAM" id="SignalP"/>
    </source>
</evidence>
<evidence type="ECO:0000313" key="3">
    <source>
        <dbReference type="Proteomes" id="UP000599109"/>
    </source>
</evidence>
<dbReference type="Proteomes" id="UP000599109">
    <property type="component" value="Unassembled WGS sequence"/>
</dbReference>
<keyword evidence="1" id="KW-0732">Signal</keyword>
<dbReference type="EMBL" id="JAEQNE010000004">
    <property type="protein sequence ID" value="MBL0392801.1"/>
    <property type="molecule type" value="Genomic_DNA"/>
</dbReference>
<feature type="signal peptide" evidence="1">
    <location>
        <begin position="1"/>
        <end position="21"/>
    </location>
</feature>
<proteinExistence type="predicted"/>